<dbReference type="HAMAP" id="MF_00036_B">
    <property type="entry name" value="Ala_tRNA_synth_B"/>
    <property type="match status" value="1"/>
</dbReference>
<reference evidence="15 16" key="1">
    <citation type="submission" date="2014-04" db="EMBL/GenBank/DDBJ databases">
        <title>Genome evolution of avian class.</title>
        <authorList>
            <person name="Zhang G."/>
            <person name="Li C."/>
        </authorList>
    </citation>
    <scope>NUCLEOTIDE SEQUENCE [LARGE SCALE GENOMIC DNA]</scope>
    <source>
        <strain evidence="15">BGI_N308</strain>
    </source>
</reference>
<organism evidence="15 16">
    <name type="scientific">Struthio camelus australis</name>
    <dbReference type="NCBI Taxonomy" id="441894"/>
    <lineage>
        <taxon>Eukaryota</taxon>
        <taxon>Metazoa</taxon>
        <taxon>Chordata</taxon>
        <taxon>Craniata</taxon>
        <taxon>Vertebrata</taxon>
        <taxon>Euteleostomi</taxon>
        <taxon>Archelosauria</taxon>
        <taxon>Archosauria</taxon>
        <taxon>Dinosauria</taxon>
        <taxon>Saurischia</taxon>
        <taxon>Theropoda</taxon>
        <taxon>Coelurosauria</taxon>
        <taxon>Aves</taxon>
        <taxon>Palaeognathae</taxon>
        <taxon>Struthioniformes</taxon>
        <taxon>Struthionidae</taxon>
        <taxon>Struthio</taxon>
    </lineage>
</organism>
<feature type="domain" description="Alanyl-transfer RNA synthetases family profile" evidence="14">
    <location>
        <begin position="1"/>
        <end position="718"/>
    </location>
</feature>
<evidence type="ECO:0000256" key="12">
    <source>
        <dbReference type="ARBA" id="ARBA00048300"/>
    </source>
</evidence>
<keyword evidence="4" id="KW-0436">Ligase</keyword>
<dbReference type="InterPro" id="IPR018165">
    <property type="entry name" value="Ala-tRNA-synth_IIc_core"/>
</dbReference>
<keyword evidence="7" id="KW-0862">Zinc</keyword>
<keyword evidence="3" id="KW-0820">tRNA-binding</keyword>
<dbReference type="Proteomes" id="UP000053584">
    <property type="component" value="Unassembled WGS sequence"/>
</dbReference>
<dbReference type="GO" id="GO:0005524">
    <property type="term" value="F:ATP binding"/>
    <property type="evidence" value="ECO:0007669"/>
    <property type="project" value="UniProtKB-KW"/>
</dbReference>
<dbReference type="SUPFAM" id="SSF50447">
    <property type="entry name" value="Translation proteins"/>
    <property type="match status" value="1"/>
</dbReference>
<dbReference type="EMBL" id="KL206939">
    <property type="protein sequence ID" value="KFV87394.1"/>
    <property type="molecule type" value="Genomic_DNA"/>
</dbReference>
<dbReference type="InterPro" id="IPR018163">
    <property type="entry name" value="Thr/Ala-tRNA-synth_IIc_edit"/>
</dbReference>
<dbReference type="PRINTS" id="PR00980">
    <property type="entry name" value="TRNASYNTHALA"/>
</dbReference>
<evidence type="ECO:0000313" key="15">
    <source>
        <dbReference type="EMBL" id="KFV87394.1"/>
    </source>
</evidence>
<evidence type="ECO:0000256" key="3">
    <source>
        <dbReference type="ARBA" id="ARBA00022555"/>
    </source>
</evidence>
<evidence type="ECO:0000259" key="14">
    <source>
        <dbReference type="PROSITE" id="PS50860"/>
    </source>
</evidence>
<keyword evidence="10" id="KW-0648">Protein biosynthesis</keyword>
<keyword evidence="5" id="KW-0479">Metal-binding</keyword>
<dbReference type="Gene3D" id="2.40.30.130">
    <property type="match status" value="1"/>
</dbReference>
<dbReference type="InterPro" id="IPR023033">
    <property type="entry name" value="Ala_tRNA_ligase_euk/bac"/>
</dbReference>
<dbReference type="AlphaFoldDB" id="A0A093KAQ6"/>
<dbReference type="SUPFAM" id="SSF101353">
    <property type="entry name" value="Putative anticodon-binding domain of alanyl-tRNA synthetase (AlaRS)"/>
    <property type="match status" value="1"/>
</dbReference>
<dbReference type="InterPro" id="IPR002318">
    <property type="entry name" value="Ala-tRNA-lgiase_IIc"/>
</dbReference>
<name>A0A093KAQ6_STRCA</name>
<dbReference type="STRING" id="441894.ENSSCUP00000021983"/>
<keyword evidence="13" id="KW-0175">Coiled coil</keyword>
<protein>
    <recommendedName>
        <fullName evidence="2">alanine--tRNA ligase</fullName>
        <ecNumber evidence="2">6.1.1.7</ecNumber>
    </recommendedName>
</protein>
<accession>A0A093KAQ6</accession>
<dbReference type="InterPro" id="IPR050058">
    <property type="entry name" value="Ala-tRNA_ligase"/>
</dbReference>
<dbReference type="GO" id="GO:0004813">
    <property type="term" value="F:alanine-tRNA ligase activity"/>
    <property type="evidence" value="ECO:0007669"/>
    <property type="project" value="UniProtKB-EC"/>
</dbReference>
<dbReference type="GO" id="GO:0000049">
    <property type="term" value="F:tRNA binding"/>
    <property type="evidence" value="ECO:0007669"/>
    <property type="project" value="UniProtKB-KW"/>
</dbReference>
<evidence type="ECO:0000313" key="16">
    <source>
        <dbReference type="Proteomes" id="UP000053584"/>
    </source>
</evidence>
<dbReference type="PANTHER" id="PTHR11777">
    <property type="entry name" value="ALANYL-TRNA SYNTHETASE"/>
    <property type="match status" value="1"/>
</dbReference>
<dbReference type="FunFam" id="3.30.980.10:FF:000004">
    <property type="entry name" value="Alanine--tRNA ligase, cytoplasmic"/>
    <property type="match status" value="1"/>
</dbReference>
<sequence>FKPIFLGTVHPRSELAQYKRVVNSQKCVRAGGKHNDLEDVGRDTYHHTFFEMLGNWSFGDYFKEEACSMAWELLTEVYKIPKDRLYVTYFGGDSSLGLSADEECRDIWLCLGVPASHVLPFPLKDNFWEMGDTGPCGPCTEIHYDHVGGGRNAAALVNQGSPDVVEIWNLVFMQYSREVEGNLLPLPQHHVDTGMGLERLVTVLQNKRSNYDTDLFTPILDAIHKGCGGPRYQGLVGKADVGGVNMAYRVVADHVRTLCVCITDGIYPGLSGAELVLRRILRRAVRFCSEVLHAPPGLLASLVPTVVEVLGDAYPELRKNADQVSNIINENEAAFLSSLESGRRIIERTVQQMEPSTYFPAEVAWSLYGNLGFPLDLIDLMLEEKGIRLDAAAFDKLALEDAKRKAHGPQAGQLEDVNVQLDVHSLAQLRSNNVPVTDDSPKYAYALGQHGQYEFSPCQATILMLCRDQSLQEEVGEGQRCGVILDRTNFYAEQGGQASDRGYLMRLGQQVRPLMTKTKSVHLCGGYVIHEVTAVETLRAGDQVQLFVDEAQRLACMTNHTATHLLSFALRRVLGDNTEQRGSHVTAEQLRFDFNTKEPVTTEQLQQVEQVVQEVIERNEVVHMAEVPLMLARRVQGLRTVDEEYPDPVRIVSLGVPVESVLTHNSEAAMQTSVERCWHLLQTGAMEDLAIISERQLVKGISRVIAVTGGQAKQAREVGQCLAMEVDSVSIRMKQRSTSIPEVQNLSKEVGQLTKVVASTAMPQWQRKELQTILKALQRTANTAIKKLEIQQAAEKAQSLLAKHCNRPVIIDTVPADSPSILMKVVNQLCVKSPGTSVLLLSPQASGEVLCACQVSKNCLPMFSAADWATAVCTQMEGKAGGSCVVAKGSGNARGMQGALTTALEFAQSKL</sequence>
<keyword evidence="11" id="KW-0030">Aminoacyl-tRNA synthetase</keyword>
<dbReference type="Gene3D" id="3.30.930.10">
    <property type="entry name" value="Bira Bifunctional Protein, Domain 2"/>
    <property type="match status" value="1"/>
</dbReference>
<dbReference type="InterPro" id="IPR018162">
    <property type="entry name" value="Ala-tRNA-ligase_IIc_anticod-bd"/>
</dbReference>
<dbReference type="InterPro" id="IPR018164">
    <property type="entry name" value="Ala-tRNA-synth_IIc_N"/>
</dbReference>
<keyword evidence="16" id="KW-1185">Reference proteome</keyword>
<dbReference type="Gene3D" id="3.10.310.40">
    <property type="match status" value="1"/>
</dbReference>
<comment type="catalytic activity">
    <reaction evidence="12">
        <text>tRNA(Ala) + L-alanine + ATP = L-alanyl-tRNA(Ala) + AMP + diphosphate</text>
        <dbReference type="Rhea" id="RHEA:12540"/>
        <dbReference type="Rhea" id="RHEA-COMP:9657"/>
        <dbReference type="Rhea" id="RHEA-COMP:9923"/>
        <dbReference type="ChEBI" id="CHEBI:30616"/>
        <dbReference type="ChEBI" id="CHEBI:33019"/>
        <dbReference type="ChEBI" id="CHEBI:57972"/>
        <dbReference type="ChEBI" id="CHEBI:78442"/>
        <dbReference type="ChEBI" id="CHEBI:78497"/>
        <dbReference type="ChEBI" id="CHEBI:456215"/>
        <dbReference type="EC" id="6.1.1.7"/>
    </reaction>
</comment>
<dbReference type="PANTHER" id="PTHR11777:SF8">
    <property type="entry name" value="ALANINE--TRNA LIGASE, MITOCHONDRIAL"/>
    <property type="match status" value="1"/>
</dbReference>
<feature type="coiled-coil region" evidence="13">
    <location>
        <begin position="767"/>
        <end position="794"/>
    </location>
</feature>
<evidence type="ECO:0000256" key="7">
    <source>
        <dbReference type="ARBA" id="ARBA00022833"/>
    </source>
</evidence>
<comment type="similarity">
    <text evidence="1">Belongs to the class-II aminoacyl-tRNA synthetase family.</text>
</comment>
<dbReference type="InterPro" id="IPR045864">
    <property type="entry name" value="aa-tRNA-synth_II/BPL/LPL"/>
</dbReference>
<proteinExistence type="inferred from homology"/>
<evidence type="ECO:0000256" key="13">
    <source>
        <dbReference type="SAM" id="Coils"/>
    </source>
</evidence>
<dbReference type="InterPro" id="IPR009000">
    <property type="entry name" value="Transl_B-barrel_sf"/>
</dbReference>
<evidence type="ECO:0000256" key="2">
    <source>
        <dbReference type="ARBA" id="ARBA00013168"/>
    </source>
</evidence>
<dbReference type="GO" id="GO:0046872">
    <property type="term" value="F:metal ion binding"/>
    <property type="evidence" value="ECO:0007669"/>
    <property type="project" value="UniProtKB-KW"/>
</dbReference>
<dbReference type="SUPFAM" id="SSF55681">
    <property type="entry name" value="Class II aaRS and biotin synthetases"/>
    <property type="match status" value="1"/>
</dbReference>
<dbReference type="Gene3D" id="3.30.980.10">
    <property type="entry name" value="Threonyl-trna Synthetase, Chain A, domain 2"/>
    <property type="match status" value="1"/>
</dbReference>
<keyword evidence="8" id="KW-0067">ATP-binding</keyword>
<dbReference type="GO" id="GO:0006419">
    <property type="term" value="P:alanyl-tRNA aminoacylation"/>
    <property type="evidence" value="ECO:0007669"/>
    <property type="project" value="InterPro"/>
</dbReference>
<gene>
    <name evidence="15" type="ORF">N308_06163</name>
</gene>
<evidence type="ECO:0000256" key="6">
    <source>
        <dbReference type="ARBA" id="ARBA00022741"/>
    </source>
</evidence>
<feature type="non-terminal residue" evidence="15">
    <location>
        <position position="1"/>
    </location>
</feature>
<dbReference type="NCBIfam" id="TIGR00344">
    <property type="entry name" value="alaS"/>
    <property type="match status" value="1"/>
</dbReference>
<dbReference type="PROSITE" id="PS50860">
    <property type="entry name" value="AA_TRNA_LIGASE_II_ALA"/>
    <property type="match status" value="1"/>
</dbReference>
<dbReference type="GO" id="GO:0005739">
    <property type="term" value="C:mitochondrion"/>
    <property type="evidence" value="ECO:0007669"/>
    <property type="project" value="TreeGrafter"/>
</dbReference>
<dbReference type="FunFam" id="3.30.930.10:FF:000011">
    <property type="entry name" value="Alanine--tRNA ligase, cytoplasmic"/>
    <property type="match status" value="1"/>
</dbReference>
<keyword evidence="6" id="KW-0547">Nucleotide-binding</keyword>
<dbReference type="CDD" id="cd00673">
    <property type="entry name" value="AlaRS_core"/>
    <property type="match status" value="1"/>
</dbReference>
<evidence type="ECO:0000256" key="10">
    <source>
        <dbReference type="ARBA" id="ARBA00022917"/>
    </source>
</evidence>
<dbReference type="EC" id="6.1.1.7" evidence="2"/>
<dbReference type="SUPFAM" id="SSF55186">
    <property type="entry name" value="ThrRS/AlaRS common domain"/>
    <property type="match status" value="1"/>
</dbReference>
<dbReference type="FunFam" id="3.10.310.40:FF:000004">
    <property type="entry name" value="Alanyl-tRNA synthetase 2, mitochondrial"/>
    <property type="match status" value="1"/>
</dbReference>
<dbReference type="Pfam" id="PF01411">
    <property type="entry name" value="tRNA-synt_2c"/>
    <property type="match status" value="1"/>
</dbReference>
<evidence type="ECO:0000256" key="5">
    <source>
        <dbReference type="ARBA" id="ARBA00022723"/>
    </source>
</evidence>
<evidence type="ECO:0000256" key="4">
    <source>
        <dbReference type="ARBA" id="ARBA00022598"/>
    </source>
</evidence>
<keyword evidence="9" id="KW-0694">RNA-binding</keyword>
<evidence type="ECO:0000256" key="11">
    <source>
        <dbReference type="ARBA" id="ARBA00023146"/>
    </source>
</evidence>
<evidence type="ECO:0000256" key="9">
    <source>
        <dbReference type="ARBA" id="ARBA00022884"/>
    </source>
</evidence>
<evidence type="ECO:0000256" key="8">
    <source>
        <dbReference type="ARBA" id="ARBA00022840"/>
    </source>
</evidence>
<feature type="non-terminal residue" evidence="15">
    <location>
        <position position="911"/>
    </location>
</feature>
<evidence type="ECO:0000256" key="1">
    <source>
        <dbReference type="ARBA" id="ARBA00008226"/>
    </source>
</evidence>
<dbReference type="GO" id="GO:0002161">
    <property type="term" value="F:aminoacyl-tRNA deacylase activity"/>
    <property type="evidence" value="ECO:0007669"/>
    <property type="project" value="TreeGrafter"/>
</dbReference>